<name>A0A2P8DVM2_9ACTN</name>
<dbReference type="SUPFAM" id="SSF53850">
    <property type="entry name" value="Periplasmic binding protein-like II"/>
    <property type="match status" value="1"/>
</dbReference>
<comment type="caution">
    <text evidence="4">The sequence shown here is derived from an EMBL/GenBank/DDBJ whole genome shotgun (WGS) entry which is preliminary data.</text>
</comment>
<accession>A0A2P8DVM2</accession>
<evidence type="ECO:0000313" key="4">
    <source>
        <dbReference type="EMBL" id="PSL01283.1"/>
    </source>
</evidence>
<sequence length="442" mass="47132">MTRKSSVALGQHRAGNPFALDRRRFLGLGAGALAGAALAGCGGSSSTVGSGNGGNGGNGGGGDSLTVWGSNAWSEGDAPFVKALENYSDADVTFEPFPANDLVNKITTAINGGGGPDVMLLDVSQVTQFGASGLFADITDRFAPMAGDFFEANVLSAQYEGRQYAVPYDTNNVGLFWNKRMFSEAGIDAPPTSWEGLLDAALELTHDEQYGFMMGALGYGAYLWWPWLWQNGGRILTDDLTKAAFNDDAGREAWQFYADLNLVHGVVPPTFLTVTQSWDAYTDPFVTEKVAMMTTGGWGIASIDAINPELEYAVAPLPSRDRSATVVGGNALAVSAESANADAAWKLIEYLVSSEQRSVLEGVSRMSARRDVLETDYVQGDPTRQTFAEQAEVAVARPSIPNWGEIEWGVMAETWDSVIHEKAAPLDALAQAQTRVDKVLAG</sequence>
<keyword evidence="5" id="KW-1185">Reference proteome</keyword>
<comment type="similarity">
    <text evidence="1">Belongs to the bacterial solute-binding protein 1 family.</text>
</comment>
<dbReference type="EMBL" id="PYGE01000014">
    <property type="protein sequence ID" value="PSL01283.1"/>
    <property type="molecule type" value="Genomic_DNA"/>
</dbReference>
<evidence type="ECO:0000256" key="1">
    <source>
        <dbReference type="ARBA" id="ARBA00008520"/>
    </source>
</evidence>
<dbReference type="InterPro" id="IPR006311">
    <property type="entry name" value="TAT_signal"/>
</dbReference>
<dbReference type="CDD" id="cd13585">
    <property type="entry name" value="PBP2_TMBP_like"/>
    <property type="match status" value="1"/>
</dbReference>
<dbReference type="InterPro" id="IPR006059">
    <property type="entry name" value="SBP"/>
</dbReference>
<evidence type="ECO:0000256" key="3">
    <source>
        <dbReference type="ARBA" id="ARBA00022729"/>
    </source>
</evidence>
<dbReference type="Proteomes" id="UP000243528">
    <property type="component" value="Unassembled WGS sequence"/>
</dbReference>
<dbReference type="AlphaFoldDB" id="A0A2P8DVM2"/>
<dbReference type="GO" id="GO:0042956">
    <property type="term" value="P:maltodextrin transmembrane transport"/>
    <property type="evidence" value="ECO:0007669"/>
    <property type="project" value="TreeGrafter"/>
</dbReference>
<dbReference type="OrthoDB" id="2510110at2"/>
<dbReference type="Pfam" id="PF13416">
    <property type="entry name" value="SBP_bac_8"/>
    <property type="match status" value="1"/>
</dbReference>
<evidence type="ECO:0000313" key="5">
    <source>
        <dbReference type="Proteomes" id="UP000243528"/>
    </source>
</evidence>
<protein>
    <submittedName>
        <fullName evidence="4">Carbohydrate ABC transporter substrate-binding protein (CUT1 family)</fullName>
    </submittedName>
</protein>
<proteinExistence type="inferred from homology"/>
<dbReference type="GO" id="GO:1901982">
    <property type="term" value="F:maltose binding"/>
    <property type="evidence" value="ECO:0007669"/>
    <property type="project" value="TreeGrafter"/>
</dbReference>
<reference evidence="4 5" key="1">
    <citation type="submission" date="2018-03" db="EMBL/GenBank/DDBJ databases">
        <title>Genomic Encyclopedia of Archaeal and Bacterial Type Strains, Phase II (KMG-II): from individual species to whole genera.</title>
        <authorList>
            <person name="Goeker M."/>
        </authorList>
    </citation>
    <scope>NUCLEOTIDE SEQUENCE [LARGE SCALE GENOMIC DNA]</scope>
    <source>
        <strain evidence="4 5">DSM 45211</strain>
    </source>
</reference>
<gene>
    <name evidence="4" type="ORF">CLV30_11413</name>
</gene>
<dbReference type="PROSITE" id="PS51318">
    <property type="entry name" value="TAT"/>
    <property type="match status" value="1"/>
</dbReference>
<dbReference type="PANTHER" id="PTHR30061">
    <property type="entry name" value="MALTOSE-BINDING PERIPLASMIC PROTEIN"/>
    <property type="match status" value="1"/>
</dbReference>
<dbReference type="GO" id="GO:0015768">
    <property type="term" value="P:maltose transport"/>
    <property type="evidence" value="ECO:0007669"/>
    <property type="project" value="TreeGrafter"/>
</dbReference>
<keyword evidence="2" id="KW-0813">Transport</keyword>
<dbReference type="RefSeq" id="WP_106538530.1">
    <property type="nucleotide sequence ID" value="NZ_ML142899.1"/>
</dbReference>
<organism evidence="4 5">
    <name type="scientific">Haloactinopolyspora alba</name>
    <dbReference type="NCBI Taxonomy" id="648780"/>
    <lineage>
        <taxon>Bacteria</taxon>
        <taxon>Bacillati</taxon>
        <taxon>Actinomycetota</taxon>
        <taxon>Actinomycetes</taxon>
        <taxon>Jiangellales</taxon>
        <taxon>Jiangellaceae</taxon>
        <taxon>Haloactinopolyspora</taxon>
    </lineage>
</organism>
<dbReference type="PANTHER" id="PTHR30061:SF50">
    <property type="entry name" value="MALTOSE_MALTODEXTRIN-BINDING PERIPLASMIC PROTEIN"/>
    <property type="match status" value="1"/>
</dbReference>
<dbReference type="GO" id="GO:0055052">
    <property type="term" value="C:ATP-binding cassette (ABC) transporter complex, substrate-binding subunit-containing"/>
    <property type="evidence" value="ECO:0007669"/>
    <property type="project" value="TreeGrafter"/>
</dbReference>
<keyword evidence="3" id="KW-0732">Signal</keyword>
<evidence type="ECO:0000256" key="2">
    <source>
        <dbReference type="ARBA" id="ARBA00022448"/>
    </source>
</evidence>
<dbReference type="Gene3D" id="3.40.190.10">
    <property type="entry name" value="Periplasmic binding protein-like II"/>
    <property type="match status" value="2"/>
</dbReference>